<reference evidence="2 3" key="1">
    <citation type="submission" date="2018-06" db="EMBL/GenBank/DDBJ databases">
        <title>Genomic Encyclopedia of Type Strains, Phase IV (KMG-IV): sequencing the most valuable type-strain genomes for metagenomic binning, comparative biology and taxonomic classification.</title>
        <authorList>
            <person name="Goeker M."/>
        </authorList>
    </citation>
    <scope>NUCLEOTIDE SEQUENCE [LARGE SCALE GENOMIC DNA]</scope>
    <source>
        <strain evidence="2 3">DSM 25619</strain>
    </source>
</reference>
<dbReference type="GO" id="GO:0008233">
    <property type="term" value="F:peptidase activity"/>
    <property type="evidence" value="ECO:0007669"/>
    <property type="project" value="UniProtKB-KW"/>
</dbReference>
<dbReference type="GO" id="GO:0006508">
    <property type="term" value="P:proteolysis"/>
    <property type="evidence" value="ECO:0007669"/>
    <property type="project" value="UniProtKB-KW"/>
</dbReference>
<protein>
    <submittedName>
        <fullName evidence="2">Putative secreted Zn-dependent protease</fullName>
    </submittedName>
</protein>
<feature type="signal peptide" evidence="1">
    <location>
        <begin position="1"/>
        <end position="23"/>
    </location>
</feature>
<sequence length="197" mass="21967">MSIKSIFYTLLAGSTLWAGHAQAEVIEKIETYAISGTSGPALYAAIGEKGPLIGKNIRTIAHTNFTLLWSRKYKTDDGNCTLVSAKPKLTITYTLPKPAQKLPLQTAALWSTFYDGIEKHEHIHGDYIKEMVQKIETATVGMSVAKDPKCVKFKTELNKVLSELFQEQRQRGRDFDRLEMSQGGNVHQLILGLVNSR</sequence>
<comment type="caution">
    <text evidence="2">The sequence shown here is derived from an EMBL/GenBank/DDBJ whole genome shotgun (WGS) entry which is preliminary data.</text>
</comment>
<dbReference type="RefSeq" id="WP_113943361.1">
    <property type="nucleotide sequence ID" value="NZ_JBHEEG010000002.1"/>
</dbReference>
<feature type="chain" id="PRO_5016718789" evidence="1">
    <location>
        <begin position="24"/>
        <end position="197"/>
    </location>
</feature>
<organism evidence="2 3">
    <name type="scientific">Pseudochrobactrum asaccharolyticum</name>
    <dbReference type="NCBI Taxonomy" id="354351"/>
    <lineage>
        <taxon>Bacteria</taxon>
        <taxon>Pseudomonadati</taxon>
        <taxon>Pseudomonadota</taxon>
        <taxon>Alphaproteobacteria</taxon>
        <taxon>Hyphomicrobiales</taxon>
        <taxon>Brucellaceae</taxon>
        <taxon>Pseudochrobactrum</taxon>
    </lineage>
</organism>
<keyword evidence="1" id="KW-0732">Signal</keyword>
<dbReference type="PIRSF" id="PIRSF010521">
    <property type="entry name" value="DUF922_bac"/>
    <property type="match status" value="1"/>
</dbReference>
<keyword evidence="3" id="KW-1185">Reference proteome</keyword>
<dbReference type="EMBL" id="QNRH01000002">
    <property type="protein sequence ID" value="RBO97335.1"/>
    <property type="molecule type" value="Genomic_DNA"/>
</dbReference>
<evidence type="ECO:0000313" key="3">
    <source>
        <dbReference type="Proteomes" id="UP000252893"/>
    </source>
</evidence>
<dbReference type="OrthoDB" id="7906163at2"/>
<dbReference type="Proteomes" id="UP000252893">
    <property type="component" value="Unassembled WGS sequence"/>
</dbReference>
<keyword evidence="2" id="KW-0378">Hydrolase</keyword>
<accession>A0A366E5I0</accession>
<proteinExistence type="predicted"/>
<evidence type="ECO:0000256" key="1">
    <source>
        <dbReference type="SAM" id="SignalP"/>
    </source>
</evidence>
<dbReference type="Pfam" id="PF06037">
    <property type="entry name" value="DUF922"/>
    <property type="match status" value="1"/>
</dbReference>
<evidence type="ECO:0000313" key="2">
    <source>
        <dbReference type="EMBL" id="RBO97335.1"/>
    </source>
</evidence>
<gene>
    <name evidence="2" type="ORF">DFR47_102117</name>
</gene>
<dbReference type="InterPro" id="IPR010321">
    <property type="entry name" value="DUF922"/>
</dbReference>
<dbReference type="AlphaFoldDB" id="A0A366E5I0"/>
<name>A0A366E5I0_9HYPH</name>
<keyword evidence="2" id="KW-0645">Protease</keyword>